<evidence type="ECO:0008006" key="3">
    <source>
        <dbReference type="Google" id="ProtNLM"/>
    </source>
</evidence>
<name>A0ABX9AMZ0_9ENTR</name>
<sequence length="428" mass="50011">MDSFSEVKKVSVFNVLIYQEINILKQECCFLLEKAKIYSNGLHQACIMIKIALNDEEGNVLNVSEKQLINYLSFYCENENELSPYVIIDRNQYEYVTPITDLHGRKLYQHEKNVTEIKYFVRAIKAGEYKICVKFSPPGFQSSDCPEKKIHIKAIEQESIYDEQVYVTYTNKKLEHELGWTSFSKYLGRSSEHYSGKVQKNIYTMFPRNTHADNTNILSSHKLSFYFKKHPSIIETEEAYDTCVINNTMLNMDRLCDFTREDKQCFNLFGASNVPVWFSAFTKYGSFYLNFWYSADENREIIINDSIILDGNGYTYKCYPYFKDKIEKQEDNGTLTVVNYQIEFPINDEDTKPHRWIGDAPERKAPYFAVASFIDSYGNPGEYEIKLKDEVEYFKKVNFISKVNFSKVALLNNKTLCCANLDNKCNAR</sequence>
<keyword evidence="2" id="KW-1185">Reference proteome</keyword>
<evidence type="ECO:0000313" key="1">
    <source>
        <dbReference type="EMBL" id="QZN96458.1"/>
    </source>
</evidence>
<protein>
    <recommendedName>
        <fullName evidence="3">PA14 domain-containing protein</fullName>
    </recommendedName>
</protein>
<evidence type="ECO:0000313" key="2">
    <source>
        <dbReference type="Proteomes" id="UP000825886"/>
    </source>
</evidence>
<proteinExistence type="predicted"/>
<dbReference type="EMBL" id="CP081864">
    <property type="protein sequence ID" value="QZN96458.1"/>
    <property type="molecule type" value="Genomic_DNA"/>
</dbReference>
<gene>
    <name evidence="1" type="ORF">K6K13_03075</name>
</gene>
<organism evidence="1 2">
    <name type="scientific">Symbiopectobacterium purcellii</name>
    <dbReference type="NCBI Taxonomy" id="2871826"/>
    <lineage>
        <taxon>Bacteria</taxon>
        <taxon>Pseudomonadati</taxon>
        <taxon>Pseudomonadota</taxon>
        <taxon>Gammaproteobacteria</taxon>
        <taxon>Enterobacterales</taxon>
        <taxon>Enterobacteriaceae</taxon>
    </lineage>
</organism>
<reference evidence="1 2" key="1">
    <citation type="submission" date="2021-08" db="EMBL/GenBank/DDBJ databases">
        <title>Culture and genomic analysis of Symbiopectobacterium purcellii sp. nov. gen. nov., isolated from the leafhopper Empoasca decipiens.</title>
        <authorList>
            <person name="Nadal-Jimenez P."/>
            <person name="Siozios S."/>
            <person name="Halliday N."/>
            <person name="Camara M."/>
            <person name="Hurst G.D.D."/>
        </authorList>
    </citation>
    <scope>NUCLEOTIDE SEQUENCE [LARGE SCALE GENOMIC DNA]</scope>
    <source>
        <strain evidence="1 2">SyEd1</strain>
    </source>
</reference>
<dbReference type="Proteomes" id="UP000825886">
    <property type="component" value="Chromosome"/>
</dbReference>
<dbReference type="RefSeq" id="WP_222159496.1">
    <property type="nucleotide sequence ID" value="NZ_CP081864.1"/>
</dbReference>
<accession>A0ABX9AMZ0</accession>